<gene>
    <name evidence="2" type="ORF">Taro_021119</name>
</gene>
<keyword evidence="3" id="KW-1185">Reference proteome</keyword>
<protein>
    <submittedName>
        <fullName evidence="2">Uncharacterized protein</fullName>
    </submittedName>
</protein>
<proteinExistence type="predicted"/>
<name>A0A843V442_COLES</name>
<feature type="transmembrane region" description="Helical" evidence="1">
    <location>
        <begin position="119"/>
        <end position="141"/>
    </location>
</feature>
<accession>A0A843V442</accession>
<keyword evidence="1" id="KW-1133">Transmembrane helix</keyword>
<organism evidence="2 3">
    <name type="scientific">Colocasia esculenta</name>
    <name type="common">Wild taro</name>
    <name type="synonym">Arum esculentum</name>
    <dbReference type="NCBI Taxonomy" id="4460"/>
    <lineage>
        <taxon>Eukaryota</taxon>
        <taxon>Viridiplantae</taxon>
        <taxon>Streptophyta</taxon>
        <taxon>Embryophyta</taxon>
        <taxon>Tracheophyta</taxon>
        <taxon>Spermatophyta</taxon>
        <taxon>Magnoliopsida</taxon>
        <taxon>Liliopsida</taxon>
        <taxon>Araceae</taxon>
        <taxon>Aroideae</taxon>
        <taxon>Colocasieae</taxon>
        <taxon>Colocasia</taxon>
    </lineage>
</organism>
<evidence type="ECO:0000313" key="3">
    <source>
        <dbReference type="Proteomes" id="UP000652761"/>
    </source>
</evidence>
<dbReference type="Proteomes" id="UP000652761">
    <property type="component" value="Unassembled WGS sequence"/>
</dbReference>
<evidence type="ECO:0000313" key="2">
    <source>
        <dbReference type="EMBL" id="MQL88560.1"/>
    </source>
</evidence>
<dbReference type="AlphaFoldDB" id="A0A843V442"/>
<evidence type="ECO:0000256" key="1">
    <source>
        <dbReference type="SAM" id="Phobius"/>
    </source>
</evidence>
<feature type="transmembrane region" description="Helical" evidence="1">
    <location>
        <begin position="57"/>
        <end position="76"/>
    </location>
</feature>
<feature type="transmembrane region" description="Helical" evidence="1">
    <location>
        <begin position="181"/>
        <end position="207"/>
    </location>
</feature>
<feature type="transmembrane region" description="Helical" evidence="1">
    <location>
        <begin position="147"/>
        <end position="169"/>
    </location>
</feature>
<reference evidence="2" key="1">
    <citation type="submission" date="2017-07" db="EMBL/GenBank/DDBJ databases">
        <title>Taro Niue Genome Assembly and Annotation.</title>
        <authorList>
            <person name="Atibalentja N."/>
            <person name="Keating K."/>
            <person name="Fields C.J."/>
        </authorList>
    </citation>
    <scope>NUCLEOTIDE SEQUENCE</scope>
    <source>
        <strain evidence="2">Niue_2</strain>
        <tissue evidence="2">Leaf</tissue>
    </source>
</reference>
<keyword evidence="1" id="KW-0812">Transmembrane</keyword>
<keyword evidence="1" id="KW-0472">Membrane</keyword>
<feature type="transmembrane region" description="Helical" evidence="1">
    <location>
        <begin position="82"/>
        <end position="107"/>
    </location>
</feature>
<dbReference type="EMBL" id="NMUH01001068">
    <property type="protein sequence ID" value="MQL88560.1"/>
    <property type="molecule type" value="Genomic_DNA"/>
</dbReference>
<sequence length="336" mass="36833">MGVWLVVLLWKCQSRLVVSPCMWKRLVVRVLLPCFPLVARGDDAPLWCFVAKVHIVATFWWSHLPLGLIVACSLLVCFWSRWWTLTLCVALCLASSPCCSLPICYYLRCCFLFRVRRRPVVCLLPLLSVGCSGWCCFQIAFGAMSHTVATFVAKALVAVWWVALATCGGRSGASSCALLRANMVVVLLKLLVLRVSCGEFFLLAVWFRLLVQLCCILPGFGACGGTMCSCSVADILSCLALPTSDVFLGFVSGRVPVERSDLLTGWSQRRGLLRAQLHGFRLAVSVVLDGLVRDAPEELSTSSCVLYAVVVHPVSCWMSGLALPCGRVMVVTTRKS</sequence>
<comment type="caution">
    <text evidence="2">The sequence shown here is derived from an EMBL/GenBank/DDBJ whole genome shotgun (WGS) entry which is preliminary data.</text>
</comment>